<dbReference type="InterPro" id="IPR011009">
    <property type="entry name" value="Kinase-like_dom_sf"/>
</dbReference>
<evidence type="ECO:0008006" key="2">
    <source>
        <dbReference type="Google" id="ProtNLM"/>
    </source>
</evidence>
<dbReference type="EMBL" id="LAZR01002024">
    <property type="protein sequence ID" value="KKN35635.1"/>
    <property type="molecule type" value="Genomic_DNA"/>
</dbReference>
<evidence type="ECO:0000313" key="1">
    <source>
        <dbReference type="EMBL" id="KKN35635.1"/>
    </source>
</evidence>
<dbReference type="SUPFAM" id="SSF56112">
    <property type="entry name" value="Protein kinase-like (PK-like)"/>
    <property type="match status" value="1"/>
</dbReference>
<comment type="caution">
    <text evidence="1">The sequence shown here is derived from an EMBL/GenBank/DDBJ whole genome shotgun (WGS) entry which is preliminary data.</text>
</comment>
<proteinExistence type="predicted"/>
<dbReference type="Gene3D" id="3.90.1200.10">
    <property type="match status" value="1"/>
</dbReference>
<organism evidence="1">
    <name type="scientific">marine sediment metagenome</name>
    <dbReference type="NCBI Taxonomy" id="412755"/>
    <lineage>
        <taxon>unclassified sequences</taxon>
        <taxon>metagenomes</taxon>
        <taxon>ecological metagenomes</taxon>
    </lineage>
</organism>
<sequence length="277" mass="32854">MSLQAIKNKVRKDLRRLIPEFGDKKENFQILKLKSRKNFVYDVVFDNKPQNLPKEFIIKVFNTKNIVSENNILTRLKNQNFRVPEIFILKKPYLILEKINGDNLCDFINDNLNDTKQLDELTTKLKDQIIHCVEKLAEWLALLHEKNITRKYRTEEKFVLNKGDTRLRDFIINAEDDVLFGVDFEDAYEGNNLDDLAWICCSLLDTDPGIFEMTEPKHKMELINHFLKHYYKVSSSFQFDFNYLAEKIIEHLNIVISRRNLPYGPFNKSTFLQDIKI</sequence>
<name>A0A0F9PVI2_9ZZZZ</name>
<gene>
    <name evidence="1" type="ORF">LCGC14_0781640</name>
</gene>
<accession>A0A0F9PVI2</accession>
<protein>
    <recommendedName>
        <fullName evidence="2">Protein kinase domain-containing protein</fullName>
    </recommendedName>
</protein>
<reference evidence="1" key="1">
    <citation type="journal article" date="2015" name="Nature">
        <title>Complex archaea that bridge the gap between prokaryotes and eukaryotes.</title>
        <authorList>
            <person name="Spang A."/>
            <person name="Saw J.H."/>
            <person name="Jorgensen S.L."/>
            <person name="Zaremba-Niedzwiedzka K."/>
            <person name="Martijn J."/>
            <person name="Lind A.E."/>
            <person name="van Eijk R."/>
            <person name="Schleper C."/>
            <person name="Guy L."/>
            <person name="Ettema T.J."/>
        </authorList>
    </citation>
    <scope>NUCLEOTIDE SEQUENCE</scope>
</reference>
<dbReference type="AlphaFoldDB" id="A0A0F9PVI2"/>